<reference evidence="4 5" key="1">
    <citation type="submission" date="2017-03" db="EMBL/GenBank/DDBJ databases">
        <title>Genome of the blue death feigning beetle - Asbolus verrucosus.</title>
        <authorList>
            <person name="Rider S.D."/>
        </authorList>
    </citation>
    <scope>NUCLEOTIDE SEQUENCE [LARGE SCALE GENOMIC DNA]</scope>
    <source>
        <strain evidence="4">Butters</strain>
        <tissue evidence="4">Head and leg muscle</tissue>
    </source>
</reference>
<feature type="domain" description="DDE Tnp4" evidence="3">
    <location>
        <begin position="12"/>
        <end position="102"/>
    </location>
</feature>
<organism evidence="4 5">
    <name type="scientific">Asbolus verrucosus</name>
    <name type="common">Desert ironclad beetle</name>
    <dbReference type="NCBI Taxonomy" id="1661398"/>
    <lineage>
        <taxon>Eukaryota</taxon>
        <taxon>Metazoa</taxon>
        <taxon>Ecdysozoa</taxon>
        <taxon>Arthropoda</taxon>
        <taxon>Hexapoda</taxon>
        <taxon>Insecta</taxon>
        <taxon>Pterygota</taxon>
        <taxon>Neoptera</taxon>
        <taxon>Endopterygota</taxon>
        <taxon>Coleoptera</taxon>
        <taxon>Polyphaga</taxon>
        <taxon>Cucujiformia</taxon>
        <taxon>Tenebrionidae</taxon>
        <taxon>Pimeliinae</taxon>
        <taxon>Asbolus</taxon>
    </lineage>
</organism>
<name>A0A482V8M8_ASBVE</name>
<evidence type="ECO:0000313" key="5">
    <source>
        <dbReference type="Proteomes" id="UP000292052"/>
    </source>
</evidence>
<dbReference type="OrthoDB" id="6766673at2759"/>
<gene>
    <name evidence="4" type="ORF">BDFB_013506</name>
</gene>
<evidence type="ECO:0000259" key="3">
    <source>
        <dbReference type="Pfam" id="PF13359"/>
    </source>
</evidence>
<dbReference type="Pfam" id="PF13359">
    <property type="entry name" value="DDE_Tnp_4"/>
    <property type="match status" value="1"/>
</dbReference>
<keyword evidence="2" id="KW-0479">Metal-binding</keyword>
<dbReference type="InterPro" id="IPR027806">
    <property type="entry name" value="HARBI1_dom"/>
</dbReference>
<dbReference type="Proteomes" id="UP000292052">
    <property type="component" value="Unassembled WGS sequence"/>
</dbReference>
<proteinExistence type="predicted"/>
<dbReference type="STRING" id="1661398.A0A482V8M8"/>
<evidence type="ECO:0000256" key="1">
    <source>
        <dbReference type="ARBA" id="ARBA00001968"/>
    </source>
</evidence>
<dbReference type="EMBL" id="QDEB01127119">
    <property type="protein sequence ID" value="RZB39581.1"/>
    <property type="molecule type" value="Genomic_DNA"/>
</dbReference>
<protein>
    <submittedName>
        <fullName evidence="4">DDE Tnp 4 domain containing protein</fullName>
    </submittedName>
</protein>
<dbReference type="GO" id="GO:0046872">
    <property type="term" value="F:metal ion binding"/>
    <property type="evidence" value="ECO:0007669"/>
    <property type="project" value="UniProtKB-KW"/>
</dbReference>
<sequence>MKIYLRYLADPDCMQTEIKKIHLGLHGHEHICRKGFASINVQATYKANEIFTSVCAEWPGSVHDSRIWRNSSICQLLRESNANVVLLGDQGIIVACFVLHNIAKSFQDEAVLQDIQENDDIDPDMQQIRQRGLNKRQELANIIYLRL</sequence>
<evidence type="ECO:0000256" key="2">
    <source>
        <dbReference type="ARBA" id="ARBA00022723"/>
    </source>
</evidence>
<accession>A0A482V8M8</accession>
<comment type="caution">
    <text evidence="4">The sequence shown here is derived from an EMBL/GenBank/DDBJ whole genome shotgun (WGS) entry which is preliminary data.</text>
</comment>
<keyword evidence="5" id="KW-1185">Reference proteome</keyword>
<evidence type="ECO:0000313" key="4">
    <source>
        <dbReference type="EMBL" id="RZB39581.1"/>
    </source>
</evidence>
<comment type="cofactor">
    <cofactor evidence="1">
        <name>a divalent metal cation</name>
        <dbReference type="ChEBI" id="CHEBI:60240"/>
    </cofactor>
</comment>
<dbReference type="AlphaFoldDB" id="A0A482V8M8"/>